<evidence type="ECO:0008006" key="5">
    <source>
        <dbReference type="Google" id="ProtNLM"/>
    </source>
</evidence>
<dbReference type="AlphaFoldDB" id="A0AAD9H3J6"/>
<organism evidence="3 4">
    <name type="scientific">Colletotrichum zoysiae</name>
    <dbReference type="NCBI Taxonomy" id="1216348"/>
    <lineage>
        <taxon>Eukaryota</taxon>
        <taxon>Fungi</taxon>
        <taxon>Dikarya</taxon>
        <taxon>Ascomycota</taxon>
        <taxon>Pezizomycotina</taxon>
        <taxon>Sordariomycetes</taxon>
        <taxon>Hypocreomycetidae</taxon>
        <taxon>Glomerellales</taxon>
        <taxon>Glomerellaceae</taxon>
        <taxon>Colletotrichum</taxon>
        <taxon>Colletotrichum graminicola species complex</taxon>
    </lineage>
</organism>
<proteinExistence type="predicted"/>
<comment type="caution">
    <text evidence="3">The sequence shown here is derived from an EMBL/GenBank/DDBJ whole genome shotgun (WGS) entry which is preliminary data.</text>
</comment>
<evidence type="ECO:0000256" key="2">
    <source>
        <dbReference type="SAM" id="Phobius"/>
    </source>
</evidence>
<evidence type="ECO:0000313" key="3">
    <source>
        <dbReference type="EMBL" id="KAK2021740.1"/>
    </source>
</evidence>
<keyword evidence="2" id="KW-1133">Transmembrane helix</keyword>
<name>A0AAD9H3J6_9PEZI</name>
<accession>A0AAD9H3J6</accession>
<feature type="region of interest" description="Disordered" evidence="1">
    <location>
        <begin position="225"/>
        <end position="408"/>
    </location>
</feature>
<keyword evidence="2" id="KW-0472">Membrane</keyword>
<protein>
    <recommendedName>
        <fullName evidence="5">Transmembrane protein</fullName>
    </recommendedName>
</protein>
<feature type="compositionally biased region" description="Low complexity" evidence="1">
    <location>
        <begin position="315"/>
        <end position="344"/>
    </location>
</feature>
<dbReference type="Proteomes" id="UP001232148">
    <property type="component" value="Unassembled WGS sequence"/>
</dbReference>
<feature type="compositionally biased region" description="Basic and acidic residues" evidence="1">
    <location>
        <begin position="359"/>
        <end position="368"/>
    </location>
</feature>
<reference evidence="3" key="1">
    <citation type="submission" date="2021-06" db="EMBL/GenBank/DDBJ databases">
        <title>Comparative genomics, transcriptomics and evolutionary studies reveal genomic signatures of adaptation to plant cell wall in hemibiotrophic fungi.</title>
        <authorList>
            <consortium name="DOE Joint Genome Institute"/>
            <person name="Baroncelli R."/>
            <person name="Diaz J.F."/>
            <person name="Benocci T."/>
            <person name="Peng M."/>
            <person name="Battaglia E."/>
            <person name="Haridas S."/>
            <person name="Andreopoulos W."/>
            <person name="Labutti K."/>
            <person name="Pangilinan J."/>
            <person name="Floch G.L."/>
            <person name="Makela M.R."/>
            <person name="Henrissat B."/>
            <person name="Grigoriev I.V."/>
            <person name="Crouch J.A."/>
            <person name="De Vries R.P."/>
            <person name="Sukno S.A."/>
            <person name="Thon M.R."/>
        </authorList>
    </citation>
    <scope>NUCLEOTIDE SEQUENCE</scope>
    <source>
        <strain evidence="3">MAFF235873</strain>
    </source>
</reference>
<sequence>MAAALRFTYLPIVPSPSPSPSPTFMIHAHTHVVLTANRVPSMITVVGLGVRAVSHTTVHVTPIPSATATSAPEQPEHRDPVYGDLTWSYVVLICVPFVFLAVALYSNHRDRHRRVADQDIEMQPFQRFWFPWRELDPGEVPNEVSGSSGVPFPSVAAAAATQGLGQKERRYAWCPSDEVPMPPVTIYSDPPSWGRRHSWWEVAAYPAYPTSLMPQRRRQAALADLRDEQIYGRTGSRRNADPEDLAKDDDDDDVASNQDSVTATTGRASPDIVPGCSNVGNGGGGGGGGGGSSSTKLASPNPWAAHIPSYYGKFPLPASPVSASSPSHGGATTTAGGAGSNNAGEEAQAQAGIPTTVQRRADRSRNRFDFSSSSSSENEDEADGQPAEPRHSYYADPSTRAGKQPVKP</sequence>
<evidence type="ECO:0000256" key="1">
    <source>
        <dbReference type="SAM" id="MobiDB-lite"/>
    </source>
</evidence>
<feature type="compositionally biased region" description="Gly residues" evidence="1">
    <location>
        <begin position="280"/>
        <end position="292"/>
    </location>
</feature>
<keyword evidence="4" id="KW-1185">Reference proteome</keyword>
<feature type="transmembrane region" description="Helical" evidence="2">
    <location>
        <begin position="86"/>
        <end position="105"/>
    </location>
</feature>
<gene>
    <name evidence="3" type="ORF">LX32DRAFT_677621</name>
</gene>
<dbReference type="EMBL" id="MU843083">
    <property type="protein sequence ID" value="KAK2021740.1"/>
    <property type="molecule type" value="Genomic_DNA"/>
</dbReference>
<evidence type="ECO:0000313" key="4">
    <source>
        <dbReference type="Proteomes" id="UP001232148"/>
    </source>
</evidence>
<keyword evidence="2" id="KW-0812">Transmembrane</keyword>